<evidence type="ECO:0008006" key="2">
    <source>
        <dbReference type="Google" id="ProtNLM"/>
    </source>
</evidence>
<protein>
    <recommendedName>
        <fullName evidence="2">DNA binding protein</fullName>
    </recommendedName>
</protein>
<evidence type="ECO:0000313" key="1">
    <source>
        <dbReference type="EMBL" id="DAD78521.1"/>
    </source>
</evidence>
<sequence>MRKRSKVRKSKDAKIYNKTARKTKAINLGSGAMRGGIRL</sequence>
<proteinExistence type="predicted"/>
<reference evidence="1" key="1">
    <citation type="journal article" date="2021" name="Proc. Natl. Acad. Sci. U.S.A.">
        <title>A Catalog of Tens of Thousands of Viruses from Human Metagenomes Reveals Hidden Associations with Chronic Diseases.</title>
        <authorList>
            <person name="Tisza M.J."/>
            <person name="Buck C.B."/>
        </authorList>
    </citation>
    <scope>NUCLEOTIDE SEQUENCE</scope>
    <source>
        <strain evidence="1">CtwzP10</strain>
    </source>
</reference>
<name>A0A8S5M849_9VIRU</name>
<dbReference type="EMBL" id="BK014845">
    <property type="protein sequence ID" value="DAD78521.1"/>
    <property type="molecule type" value="Genomic_DNA"/>
</dbReference>
<organism evidence="1">
    <name type="scientific">Microviridae sp. ctwzP10</name>
    <dbReference type="NCBI Taxonomy" id="2826746"/>
    <lineage>
        <taxon>Viruses</taxon>
        <taxon>Monodnaviria</taxon>
        <taxon>Sangervirae</taxon>
        <taxon>Phixviricota</taxon>
        <taxon>Malgrandaviricetes</taxon>
        <taxon>Petitvirales</taxon>
        <taxon>Microviridae</taxon>
    </lineage>
</organism>
<accession>A0A8S5M849</accession>